<keyword evidence="1" id="KW-0540">Nuclease</keyword>
<keyword evidence="1" id="KW-0378">Hydrolase</keyword>
<name>A0ABS1JCB5_9BACL</name>
<dbReference type="RefSeq" id="WP_201635095.1">
    <property type="nucleotide sequence ID" value="NZ_JAEQNB010000003.1"/>
</dbReference>
<reference evidence="1 2" key="1">
    <citation type="submission" date="2021-01" db="EMBL/GenBank/DDBJ databases">
        <title>Tumebacillus sp. strain ITR2 16S ribosomal RNA gene Genome sequencing and assembly.</title>
        <authorList>
            <person name="Kang M."/>
        </authorList>
    </citation>
    <scope>NUCLEOTIDE SEQUENCE [LARGE SCALE GENOMIC DNA]</scope>
    <source>
        <strain evidence="1 2">ITR2</strain>
    </source>
</reference>
<gene>
    <name evidence="1" type="ORF">JJB07_11460</name>
</gene>
<evidence type="ECO:0000313" key="2">
    <source>
        <dbReference type="Proteomes" id="UP000602284"/>
    </source>
</evidence>
<sequence>MSEDRKLWFLPRPERDPKFHRKGLIALQTATNNFEERWRANRPIQKKYEEELVNLEVKREHVSESGSGGRTWAALLRTFSYCYLNDKGYLVPTKVGEAIIRRDNVRENIKKQILTLQIPNAYFLESGFKPKFEEGFQIRPARFLIHLTNQKLLDYYLTKEEITLFALKAKKDDEVPDVVQSILAFRTASPQEKQLIRQDIAATYDHRERSDNGARGFIAAHSDVAHTFMLIAEYTGLVEYLRGQSTIRIEPANSQDVSTELSWFDARYPFNTRYKISLERMAENNGLDITSYKANRLGSVPPATNEAKTLREVMEVLKDYPVIADLSTDQLEKILLEEFSPREAKKYAAQFSNPEYARLEPDFVSDYMEQSNHLKFEDQTGHILESIGFEIVMRPKPVTSDLTKIEILALYGDQFCGIIDAKNYHSNKFLLSSTFRSLMASDYIPNYEGSLGRKIGFFGYVTADKFSGDKQLPKITEVAKRAIPDRTIPGFIISAGVLLGFLDYCLENDIPKDVRVQMFLRAVKNQGYSNLSTFLDHAQLPVETS</sequence>
<proteinExistence type="predicted"/>
<comment type="caution">
    <text evidence="1">The sequence shown here is derived from an EMBL/GenBank/DDBJ whole genome shotgun (WGS) entry which is preliminary data.</text>
</comment>
<keyword evidence="1" id="KW-0255">Endonuclease</keyword>
<dbReference type="GO" id="GO:0004519">
    <property type="term" value="F:endonuclease activity"/>
    <property type="evidence" value="ECO:0007669"/>
    <property type="project" value="UniProtKB-KW"/>
</dbReference>
<keyword evidence="2" id="KW-1185">Reference proteome</keyword>
<organism evidence="1 2">
    <name type="scientific">Tumebacillus amylolyticus</name>
    <dbReference type="NCBI Taxonomy" id="2801339"/>
    <lineage>
        <taxon>Bacteria</taxon>
        <taxon>Bacillati</taxon>
        <taxon>Bacillota</taxon>
        <taxon>Bacilli</taxon>
        <taxon>Bacillales</taxon>
        <taxon>Alicyclobacillaceae</taxon>
        <taxon>Tumebacillus</taxon>
    </lineage>
</organism>
<accession>A0ABS1JCB5</accession>
<dbReference type="Proteomes" id="UP000602284">
    <property type="component" value="Unassembled WGS sequence"/>
</dbReference>
<evidence type="ECO:0000313" key="1">
    <source>
        <dbReference type="EMBL" id="MBL0387268.1"/>
    </source>
</evidence>
<protein>
    <submittedName>
        <fullName evidence="1">Restriction endonuclease</fullName>
    </submittedName>
</protein>
<dbReference type="EMBL" id="JAEQNB010000003">
    <property type="protein sequence ID" value="MBL0387268.1"/>
    <property type="molecule type" value="Genomic_DNA"/>
</dbReference>